<dbReference type="KEGG" id="hir:HETIRDRAFT_63493"/>
<dbReference type="HOGENOM" id="CLU_062498_0_0_1"/>
<name>W4K379_HETIT</name>
<dbReference type="PROSITE" id="PS51767">
    <property type="entry name" value="PEPTIDASE_A1"/>
    <property type="match status" value="1"/>
</dbReference>
<dbReference type="InParanoid" id="W4K379"/>
<evidence type="ECO:0000256" key="2">
    <source>
        <dbReference type="ARBA" id="ARBA00022750"/>
    </source>
</evidence>
<comment type="similarity">
    <text evidence="1 3">Belongs to the peptidase A1 family.</text>
</comment>
<reference evidence="6 7" key="1">
    <citation type="journal article" date="2012" name="New Phytol.">
        <title>Insight into trade-off between wood decay and parasitism from the genome of a fungal forest pathogen.</title>
        <authorList>
            <person name="Olson A."/>
            <person name="Aerts A."/>
            <person name="Asiegbu F."/>
            <person name="Belbahri L."/>
            <person name="Bouzid O."/>
            <person name="Broberg A."/>
            <person name="Canback B."/>
            <person name="Coutinho P.M."/>
            <person name="Cullen D."/>
            <person name="Dalman K."/>
            <person name="Deflorio G."/>
            <person name="van Diepen L.T."/>
            <person name="Dunand C."/>
            <person name="Duplessis S."/>
            <person name="Durling M."/>
            <person name="Gonthier P."/>
            <person name="Grimwood J."/>
            <person name="Fossdal C.G."/>
            <person name="Hansson D."/>
            <person name="Henrissat B."/>
            <person name="Hietala A."/>
            <person name="Himmelstrand K."/>
            <person name="Hoffmeister D."/>
            <person name="Hogberg N."/>
            <person name="James T.Y."/>
            <person name="Karlsson M."/>
            <person name="Kohler A."/>
            <person name="Kues U."/>
            <person name="Lee Y.H."/>
            <person name="Lin Y.C."/>
            <person name="Lind M."/>
            <person name="Lindquist E."/>
            <person name="Lombard V."/>
            <person name="Lucas S."/>
            <person name="Lunden K."/>
            <person name="Morin E."/>
            <person name="Murat C."/>
            <person name="Park J."/>
            <person name="Raffaello T."/>
            <person name="Rouze P."/>
            <person name="Salamov A."/>
            <person name="Schmutz J."/>
            <person name="Solheim H."/>
            <person name="Stahlberg J."/>
            <person name="Velez H."/>
            <person name="de Vries R.P."/>
            <person name="Wiebenga A."/>
            <person name="Woodward S."/>
            <person name="Yakovlev I."/>
            <person name="Garbelotto M."/>
            <person name="Martin F."/>
            <person name="Grigoriev I.V."/>
            <person name="Stenlid J."/>
        </authorList>
    </citation>
    <scope>NUCLEOTIDE SEQUENCE [LARGE SCALE GENOMIC DNA]</scope>
    <source>
        <strain evidence="6 7">TC 32-1</strain>
    </source>
</reference>
<proteinExistence type="inferred from homology"/>
<dbReference type="InterPro" id="IPR034164">
    <property type="entry name" value="Pepsin-like_dom"/>
</dbReference>
<gene>
    <name evidence="6" type="ORF">HETIRDRAFT_63493</name>
</gene>
<keyword evidence="4" id="KW-0732">Signal</keyword>
<dbReference type="Proteomes" id="UP000030671">
    <property type="component" value="Unassembled WGS sequence"/>
</dbReference>
<feature type="chain" id="PRO_5004843973" evidence="4">
    <location>
        <begin position="21"/>
        <end position="404"/>
    </location>
</feature>
<dbReference type="OrthoDB" id="771136at2759"/>
<dbReference type="InterPro" id="IPR021109">
    <property type="entry name" value="Peptidase_aspartic_dom_sf"/>
</dbReference>
<dbReference type="GO" id="GO:0000324">
    <property type="term" value="C:fungal-type vacuole"/>
    <property type="evidence" value="ECO:0007669"/>
    <property type="project" value="TreeGrafter"/>
</dbReference>
<dbReference type="SUPFAM" id="SSF50630">
    <property type="entry name" value="Acid proteases"/>
    <property type="match status" value="1"/>
</dbReference>
<dbReference type="Pfam" id="PF00026">
    <property type="entry name" value="Asp"/>
    <property type="match status" value="2"/>
</dbReference>
<dbReference type="RefSeq" id="XP_009547959.1">
    <property type="nucleotide sequence ID" value="XM_009549664.1"/>
</dbReference>
<dbReference type="AlphaFoldDB" id="W4K379"/>
<evidence type="ECO:0000256" key="1">
    <source>
        <dbReference type="ARBA" id="ARBA00007447"/>
    </source>
</evidence>
<dbReference type="PANTHER" id="PTHR47966">
    <property type="entry name" value="BETA-SITE APP-CLEAVING ENZYME, ISOFORM A-RELATED"/>
    <property type="match status" value="1"/>
</dbReference>
<dbReference type="InterPro" id="IPR033121">
    <property type="entry name" value="PEPTIDASE_A1"/>
</dbReference>
<accession>W4K379</accession>
<dbReference type="GeneID" id="20678643"/>
<dbReference type="PRINTS" id="PR00792">
    <property type="entry name" value="PEPSIN"/>
</dbReference>
<feature type="domain" description="Peptidase A1" evidence="5">
    <location>
        <begin position="34"/>
        <end position="391"/>
    </location>
</feature>
<dbReference type="EMBL" id="KI925460">
    <property type="protein sequence ID" value="ETW80204.1"/>
    <property type="molecule type" value="Genomic_DNA"/>
</dbReference>
<evidence type="ECO:0000256" key="4">
    <source>
        <dbReference type="SAM" id="SignalP"/>
    </source>
</evidence>
<dbReference type="InterPro" id="IPR001461">
    <property type="entry name" value="Aspartic_peptidase_A1"/>
</dbReference>
<dbReference type="Gene3D" id="2.40.70.10">
    <property type="entry name" value="Acid Proteases"/>
    <property type="match status" value="2"/>
</dbReference>
<keyword evidence="7" id="KW-1185">Reference proteome</keyword>
<dbReference type="PROSITE" id="PS00141">
    <property type="entry name" value="ASP_PROTEASE"/>
    <property type="match status" value="1"/>
</dbReference>
<organism evidence="6 7">
    <name type="scientific">Heterobasidion irregulare (strain TC 32-1)</name>
    <dbReference type="NCBI Taxonomy" id="747525"/>
    <lineage>
        <taxon>Eukaryota</taxon>
        <taxon>Fungi</taxon>
        <taxon>Dikarya</taxon>
        <taxon>Basidiomycota</taxon>
        <taxon>Agaricomycotina</taxon>
        <taxon>Agaricomycetes</taxon>
        <taxon>Russulales</taxon>
        <taxon>Bondarzewiaceae</taxon>
        <taxon>Heterobasidion</taxon>
        <taxon>Heterobasidion annosum species complex</taxon>
    </lineage>
</organism>
<dbReference type="eggNOG" id="KOG1339">
    <property type="taxonomic scope" value="Eukaryota"/>
</dbReference>
<evidence type="ECO:0000313" key="7">
    <source>
        <dbReference type="Proteomes" id="UP000030671"/>
    </source>
</evidence>
<evidence type="ECO:0000313" key="6">
    <source>
        <dbReference type="EMBL" id="ETW80204.1"/>
    </source>
</evidence>
<sequence>MTSLPLTVGLLLSVCTFSQAARIDLPIQLQNTYHSVPVGLGTPPKTFRLIPDTGSVPSWVLNTDCAPGSNACPNGSGYTRVPYDPAASNTSVATPYYGAISYIAGVSVGGSIYEDVMSFTSTLGAPVLFNQTFIDAEASGWRFLPGDGYFGLGFSTAAEPHTESIFETMVQAGVVDEPKFSIYFGNGTDPVDENMNIVPNDGVLTLGGSRADEYVEGGAASVRRFDLVPPYEVRVSLNDFAFVPLDMRVKVWKTGASEVQFSGAANKTLSLADTSIVFDTGASNLAVPTSLIEEMYAAIGANYTALLHGAPLQCSQMNASWSLELTVGGTMEQTISFTGAQLAHPGLGGHAEWCIPPFDDFGGEGTFIVGNWIIARFYSEWDLGATEVANYQPTLGFGVLKSGL</sequence>
<dbReference type="InterPro" id="IPR001969">
    <property type="entry name" value="Aspartic_peptidase_AS"/>
</dbReference>
<keyword evidence="2 3" id="KW-0064">Aspartyl protease</keyword>
<dbReference type="GO" id="GO:0004190">
    <property type="term" value="F:aspartic-type endopeptidase activity"/>
    <property type="evidence" value="ECO:0007669"/>
    <property type="project" value="UniProtKB-KW"/>
</dbReference>
<evidence type="ECO:0000256" key="3">
    <source>
        <dbReference type="RuleBase" id="RU000454"/>
    </source>
</evidence>
<protein>
    <submittedName>
        <fullName evidence="6">Aspartic peptidase</fullName>
    </submittedName>
</protein>
<evidence type="ECO:0000259" key="5">
    <source>
        <dbReference type="PROSITE" id="PS51767"/>
    </source>
</evidence>
<dbReference type="PANTHER" id="PTHR47966:SF68">
    <property type="entry name" value="PEPTIDASE A1 DOMAIN-CONTAINING PROTEIN"/>
    <property type="match status" value="1"/>
</dbReference>
<feature type="signal peptide" evidence="4">
    <location>
        <begin position="1"/>
        <end position="20"/>
    </location>
</feature>
<keyword evidence="3" id="KW-0378">Hydrolase</keyword>
<dbReference type="CDD" id="cd05471">
    <property type="entry name" value="pepsin_like"/>
    <property type="match status" value="1"/>
</dbReference>
<keyword evidence="3" id="KW-0645">Protease</keyword>
<dbReference type="GO" id="GO:0006508">
    <property type="term" value="P:proteolysis"/>
    <property type="evidence" value="ECO:0007669"/>
    <property type="project" value="UniProtKB-KW"/>
</dbReference>